<name>A0A8D8T4J0_9HEMI</name>
<evidence type="ECO:0000313" key="2">
    <source>
        <dbReference type="EMBL" id="CAG6681339.1"/>
    </source>
</evidence>
<dbReference type="AlphaFoldDB" id="A0A8D8T4J0"/>
<accession>A0A8D8T4J0</accession>
<evidence type="ECO:0000256" key="1">
    <source>
        <dbReference type="SAM" id="MobiDB-lite"/>
    </source>
</evidence>
<feature type="region of interest" description="Disordered" evidence="1">
    <location>
        <begin position="103"/>
        <end position="123"/>
    </location>
</feature>
<dbReference type="EMBL" id="HBUF01255303">
    <property type="protein sequence ID" value="CAG6681339.1"/>
    <property type="molecule type" value="Transcribed_RNA"/>
</dbReference>
<sequence length="296" mass="34311">MLQLVCVTVSLVFLTVLFTLRFLVEQQTVRFDSTNITVWPTLPSNNSDPTNYQTLPSDPTLPTRKFDPLSLNALRTFVRLKRESKPSRKDRMKMAKLRITTTTKRKPAQMKGHLKPKKGKNPRRAYTLDINSEDYSAKKFGNLSVNPAQYAYELRMSASEYVKSILVKDIRKQFFNITVHRKKLSQLEILKNQSRVLYDNYMKIINQATTINWWRKLRDARYNNTSPNIDIWATLEEVYQDMNVYGGTTSRTEDPFTVDPQRVKQYKAAVDDMLKRIPKGPVIYDSKDILGSSGIV</sequence>
<protein>
    <submittedName>
        <fullName evidence="2">Uncharacterized protein</fullName>
    </submittedName>
</protein>
<reference evidence="2" key="1">
    <citation type="submission" date="2021-05" db="EMBL/GenBank/DDBJ databases">
        <authorList>
            <person name="Alioto T."/>
            <person name="Alioto T."/>
            <person name="Gomez Garrido J."/>
        </authorList>
    </citation>
    <scope>NUCLEOTIDE SEQUENCE</scope>
</reference>
<proteinExistence type="predicted"/>
<organism evidence="2">
    <name type="scientific">Cacopsylla melanoneura</name>
    <dbReference type="NCBI Taxonomy" id="428564"/>
    <lineage>
        <taxon>Eukaryota</taxon>
        <taxon>Metazoa</taxon>
        <taxon>Ecdysozoa</taxon>
        <taxon>Arthropoda</taxon>
        <taxon>Hexapoda</taxon>
        <taxon>Insecta</taxon>
        <taxon>Pterygota</taxon>
        <taxon>Neoptera</taxon>
        <taxon>Paraneoptera</taxon>
        <taxon>Hemiptera</taxon>
        <taxon>Sternorrhyncha</taxon>
        <taxon>Psylloidea</taxon>
        <taxon>Psyllidae</taxon>
        <taxon>Psyllinae</taxon>
        <taxon>Cacopsylla</taxon>
    </lineage>
</organism>
<dbReference type="EMBL" id="HBUF01424315">
    <property type="protein sequence ID" value="CAG6741221.1"/>
    <property type="molecule type" value="Transcribed_RNA"/>
</dbReference>